<name>A0A7W3P4R5_9ACTN</name>
<gene>
    <name evidence="5" type="ORF">FHX74_000780</name>
</gene>
<keyword evidence="6" id="KW-1185">Reference proteome</keyword>
<dbReference type="EMBL" id="JACGWT010000001">
    <property type="protein sequence ID" value="MBA8793186.1"/>
    <property type="molecule type" value="Genomic_DNA"/>
</dbReference>
<sequence>MTVTDADQPTVPADPAPVHEEAVAITPARRDDLAVIMELERAGFATGEQWSERSWQAELVGDERRVLLARTHRVAGVISLRAGREAELLRLVVAPWARRHGIGAALVRAGVEAVGHAGARAVLLEVRWDNEPAIALYQRLGFEQLAARRDYYGPGLDALILKLWSLDDLGKGWRDQILDEQADQHHDEHHDMHHHEQHDEQGRDDR</sequence>
<dbReference type="InterPro" id="IPR016181">
    <property type="entry name" value="Acyl_CoA_acyltransferase"/>
</dbReference>
<dbReference type="Gene3D" id="3.40.630.30">
    <property type="match status" value="1"/>
</dbReference>
<dbReference type="RefSeq" id="WP_182558722.1">
    <property type="nucleotide sequence ID" value="NZ_JACGWT010000001.1"/>
</dbReference>
<dbReference type="PANTHER" id="PTHR43877">
    <property type="entry name" value="AMINOALKYLPHOSPHONATE N-ACETYLTRANSFERASE-RELATED-RELATED"/>
    <property type="match status" value="1"/>
</dbReference>
<organism evidence="5 6">
    <name type="scientific">Microlunatus kandeliicorticis</name>
    <dbReference type="NCBI Taxonomy" id="1759536"/>
    <lineage>
        <taxon>Bacteria</taxon>
        <taxon>Bacillati</taxon>
        <taxon>Actinomycetota</taxon>
        <taxon>Actinomycetes</taxon>
        <taxon>Propionibacteriales</taxon>
        <taxon>Propionibacteriaceae</taxon>
        <taxon>Microlunatus</taxon>
    </lineage>
</organism>
<evidence type="ECO:0000259" key="4">
    <source>
        <dbReference type="PROSITE" id="PS51186"/>
    </source>
</evidence>
<evidence type="ECO:0000256" key="2">
    <source>
        <dbReference type="ARBA" id="ARBA00023315"/>
    </source>
</evidence>
<keyword evidence="2 5" id="KW-0012">Acyltransferase</keyword>
<evidence type="ECO:0000256" key="1">
    <source>
        <dbReference type="ARBA" id="ARBA00022679"/>
    </source>
</evidence>
<dbReference type="PROSITE" id="PS51186">
    <property type="entry name" value="GNAT"/>
    <property type="match status" value="1"/>
</dbReference>
<evidence type="ECO:0000313" key="5">
    <source>
        <dbReference type="EMBL" id="MBA8793186.1"/>
    </source>
</evidence>
<dbReference type="EC" id="2.3.1.267" evidence="5"/>
<dbReference type="SUPFAM" id="SSF55729">
    <property type="entry name" value="Acyl-CoA N-acyltransferases (Nat)"/>
    <property type="match status" value="1"/>
</dbReference>
<dbReference type="InterPro" id="IPR000182">
    <property type="entry name" value="GNAT_dom"/>
</dbReference>
<evidence type="ECO:0000256" key="3">
    <source>
        <dbReference type="SAM" id="MobiDB-lite"/>
    </source>
</evidence>
<evidence type="ECO:0000313" key="6">
    <source>
        <dbReference type="Proteomes" id="UP000523079"/>
    </source>
</evidence>
<feature type="domain" description="N-acetyltransferase" evidence="4">
    <location>
        <begin position="23"/>
        <end position="166"/>
    </location>
</feature>
<dbReference type="Pfam" id="PF00583">
    <property type="entry name" value="Acetyltransf_1"/>
    <property type="match status" value="1"/>
</dbReference>
<dbReference type="GO" id="GO:0008999">
    <property type="term" value="F:protein-N-terminal-alanine acetyltransferase activity"/>
    <property type="evidence" value="ECO:0007669"/>
    <property type="project" value="UniProtKB-EC"/>
</dbReference>
<keyword evidence="1 5" id="KW-0808">Transferase</keyword>
<dbReference type="Proteomes" id="UP000523079">
    <property type="component" value="Unassembled WGS sequence"/>
</dbReference>
<proteinExistence type="predicted"/>
<protein>
    <submittedName>
        <fullName evidence="5">Ribosomal-protein-alanine N-acetyltransferase</fullName>
        <ecNumber evidence="5">2.3.1.267</ecNumber>
    </submittedName>
</protein>
<reference evidence="5 6" key="1">
    <citation type="submission" date="2020-07" db="EMBL/GenBank/DDBJ databases">
        <title>Sequencing the genomes of 1000 actinobacteria strains.</title>
        <authorList>
            <person name="Klenk H.-P."/>
        </authorList>
    </citation>
    <scope>NUCLEOTIDE SEQUENCE [LARGE SCALE GENOMIC DNA]</scope>
    <source>
        <strain evidence="5 6">DSM 100723</strain>
    </source>
</reference>
<dbReference type="InterPro" id="IPR050832">
    <property type="entry name" value="Bact_Acetyltransf"/>
</dbReference>
<dbReference type="CDD" id="cd04301">
    <property type="entry name" value="NAT_SF"/>
    <property type="match status" value="1"/>
</dbReference>
<feature type="region of interest" description="Disordered" evidence="3">
    <location>
        <begin position="183"/>
        <end position="206"/>
    </location>
</feature>
<dbReference type="AlphaFoldDB" id="A0A7W3P4R5"/>
<comment type="caution">
    <text evidence="5">The sequence shown here is derived from an EMBL/GenBank/DDBJ whole genome shotgun (WGS) entry which is preliminary data.</text>
</comment>
<accession>A0A7W3P4R5</accession>